<evidence type="ECO:0000313" key="2">
    <source>
        <dbReference type="EMBL" id="KKC28971.1"/>
    </source>
</evidence>
<dbReference type="RefSeq" id="WP_011026411.1">
    <property type="nucleotide sequence ID" value="NZ_ABXP02000109.1"/>
</dbReference>
<reference evidence="2 3" key="2">
    <citation type="journal article" date="2015" name="BMC Genomics">
        <title>Analysis of three genomes within the thermophilic bacterial species Caldanaerobacter subterraneus with a focus on carbon monoxide dehydrogenase evolution and hydrolase diversity.</title>
        <authorList>
            <person name="Sant'Anna F.H."/>
            <person name="Lebedinsky A.V."/>
            <person name="Sokolova T.G."/>
            <person name="Robb F.T."/>
            <person name="Gonzalez J.M."/>
        </authorList>
    </citation>
    <scope>NUCLEOTIDE SEQUENCE [LARGE SCALE GENOMIC DNA]</scope>
    <source>
        <strain evidence="2 3">DSM 12653</strain>
    </source>
</reference>
<reference evidence="2 3" key="1">
    <citation type="submission" date="2008-07" db="EMBL/GenBank/DDBJ databases">
        <authorList>
            <person name="Gonzalez J."/>
            <person name="Sokolova T."/>
            <person name="Ferriera S."/>
            <person name="Johnson J."/>
            <person name="Kravitz S."/>
            <person name="Beeson K."/>
            <person name="Sutton G."/>
            <person name="Rogers Y.-H."/>
            <person name="Friedman R."/>
            <person name="Frazier M."/>
            <person name="Venter J.C."/>
        </authorList>
    </citation>
    <scope>NUCLEOTIDE SEQUENCE [LARGE SCALE GENOMIC DNA]</scope>
    <source>
        <strain evidence="2 3">DSM 12653</strain>
    </source>
</reference>
<dbReference type="PROSITE" id="PS50943">
    <property type="entry name" value="HTH_CROC1"/>
    <property type="match status" value="1"/>
</dbReference>
<dbReference type="Proteomes" id="UP000010146">
    <property type="component" value="Unassembled WGS sequence"/>
</dbReference>
<evidence type="ECO:0000313" key="3">
    <source>
        <dbReference type="Proteomes" id="UP000010146"/>
    </source>
</evidence>
<accession>A0A0F5PKN2</accession>
<organism evidence="2 3">
    <name type="scientific">Caldanaerobacter subterraneus subsp. pacificus DSM 12653</name>
    <dbReference type="NCBI Taxonomy" id="391606"/>
    <lineage>
        <taxon>Bacteria</taxon>
        <taxon>Bacillati</taxon>
        <taxon>Bacillota</taxon>
        <taxon>Clostridia</taxon>
        <taxon>Thermoanaerobacterales</taxon>
        <taxon>Thermoanaerobacteraceae</taxon>
        <taxon>Caldanaerobacter</taxon>
    </lineage>
</organism>
<gene>
    <name evidence="2" type="ORF">CDSM653_02053</name>
</gene>
<proteinExistence type="predicted"/>
<comment type="caution">
    <text evidence="2">The sequence shown here is derived from an EMBL/GenBank/DDBJ whole genome shotgun (WGS) entry which is preliminary data.</text>
</comment>
<reference evidence="3" key="3">
    <citation type="submission" date="2015-02" db="EMBL/GenBank/DDBJ databases">
        <title>Genome analysis of three genomes within the thermophilic hydrogenogenic bacterial species Caldanaerobacter subterraneus.</title>
        <authorList>
            <person name="Sant'Anna F.H."/>
            <person name="Lebedinsky A."/>
            <person name="Sokolova T."/>
            <person name="Robb F.T."/>
            <person name="Gonzalez J.M."/>
        </authorList>
    </citation>
    <scope>NUCLEOTIDE SEQUENCE [LARGE SCALE GENOMIC DNA]</scope>
    <source>
        <strain evidence="3">DSM 12653</strain>
    </source>
</reference>
<dbReference type="CDD" id="cd00093">
    <property type="entry name" value="HTH_XRE"/>
    <property type="match status" value="1"/>
</dbReference>
<dbReference type="EMBL" id="ABXP02000109">
    <property type="protein sequence ID" value="KKC28971.1"/>
    <property type="molecule type" value="Genomic_DNA"/>
</dbReference>
<dbReference type="AlphaFoldDB" id="A0A0F5PKN2"/>
<name>A0A0F5PKN2_9THEO</name>
<feature type="domain" description="HTH cro/C1-type" evidence="1">
    <location>
        <begin position="28"/>
        <end position="52"/>
    </location>
</feature>
<sequence length="174" mass="19706">MKFVKVGDKIINLNKLHSIIDKMIEMRQNGFSQQEVADRFKVDRSFISRLENLAEVRKGGNIAVVGFPIKNKGELEELLKEWGVNFTLLLSEKERLSIAESMSGAELFNMVMDLIAKVQSHDVIIFLGSDKRSQLMEAIFDKDIITVNIGHSPLTEDVYVDPKVIKDILDSLRG</sequence>
<protein>
    <recommendedName>
        <fullName evidence="1">HTH cro/C1-type domain-containing protein</fullName>
    </recommendedName>
</protein>
<evidence type="ECO:0000259" key="1">
    <source>
        <dbReference type="PROSITE" id="PS50943"/>
    </source>
</evidence>
<dbReference type="InterPro" id="IPR001387">
    <property type="entry name" value="Cro/C1-type_HTH"/>
</dbReference>